<dbReference type="Proteomes" id="UP000000851">
    <property type="component" value="Chromosome"/>
</dbReference>
<keyword evidence="3" id="KW-1185">Reference proteome</keyword>
<evidence type="ECO:0000313" key="3">
    <source>
        <dbReference type="Proteomes" id="UP000000851"/>
    </source>
</evidence>
<name>C7Q6J8_CATAD</name>
<sequence length="129" mass="13339">MGIRARIGSKRVLPTVAGVTVGIIVVAGVGLWIGRSLPTDTATPQVLHGTVSIVGGDGSEFGIALDGTRTGKSFGLGSVPWKDSNNSWHNGGPIDCLKPSTSGQRIRFGVIHVTGTENDSDLVAWVDCS</sequence>
<protein>
    <submittedName>
        <fullName evidence="2">Uncharacterized protein</fullName>
    </submittedName>
</protein>
<proteinExistence type="predicted"/>
<dbReference type="EMBL" id="CP001700">
    <property type="protein sequence ID" value="ACU74033.1"/>
    <property type="molecule type" value="Genomic_DNA"/>
</dbReference>
<reference evidence="2 3" key="1">
    <citation type="journal article" date="2009" name="Stand. Genomic Sci.">
        <title>Complete genome sequence of Catenulispora acidiphila type strain (ID 139908).</title>
        <authorList>
            <person name="Copeland A."/>
            <person name="Lapidus A."/>
            <person name="Glavina Del Rio T."/>
            <person name="Nolan M."/>
            <person name="Lucas S."/>
            <person name="Chen F."/>
            <person name="Tice H."/>
            <person name="Cheng J.F."/>
            <person name="Bruce D."/>
            <person name="Goodwin L."/>
            <person name="Pitluck S."/>
            <person name="Mikhailova N."/>
            <person name="Pati A."/>
            <person name="Ivanova N."/>
            <person name="Mavromatis K."/>
            <person name="Chen A."/>
            <person name="Palaniappan K."/>
            <person name="Chain P."/>
            <person name="Land M."/>
            <person name="Hauser L."/>
            <person name="Chang Y.J."/>
            <person name="Jeffries C.D."/>
            <person name="Chertkov O."/>
            <person name="Brettin T."/>
            <person name="Detter J.C."/>
            <person name="Han C."/>
            <person name="Ali Z."/>
            <person name="Tindall B.J."/>
            <person name="Goker M."/>
            <person name="Bristow J."/>
            <person name="Eisen J.A."/>
            <person name="Markowitz V."/>
            <person name="Hugenholtz P."/>
            <person name="Kyrpides N.C."/>
            <person name="Klenk H.P."/>
        </authorList>
    </citation>
    <scope>NUCLEOTIDE SEQUENCE [LARGE SCALE GENOMIC DNA]</scope>
    <source>
        <strain evidence="3">DSM 44928 / JCM 14897 / NBRC 102108 / NRRL B-24433 / ID139908</strain>
    </source>
</reference>
<dbReference type="AlphaFoldDB" id="C7Q6J8"/>
<dbReference type="OrthoDB" id="3404661at2"/>
<feature type="transmembrane region" description="Helical" evidence="1">
    <location>
        <begin position="12"/>
        <end position="33"/>
    </location>
</feature>
<keyword evidence="1" id="KW-0472">Membrane</keyword>
<dbReference type="STRING" id="479433.Caci_5174"/>
<organism evidence="2 3">
    <name type="scientific">Catenulispora acidiphila (strain DSM 44928 / JCM 14897 / NBRC 102108 / NRRL B-24433 / ID139908)</name>
    <dbReference type="NCBI Taxonomy" id="479433"/>
    <lineage>
        <taxon>Bacteria</taxon>
        <taxon>Bacillati</taxon>
        <taxon>Actinomycetota</taxon>
        <taxon>Actinomycetes</taxon>
        <taxon>Catenulisporales</taxon>
        <taxon>Catenulisporaceae</taxon>
        <taxon>Catenulispora</taxon>
    </lineage>
</organism>
<accession>C7Q6J8</accession>
<gene>
    <name evidence="2" type="ordered locus">Caci_5174</name>
</gene>
<keyword evidence="1" id="KW-0812">Transmembrane</keyword>
<dbReference type="RefSeq" id="WP_015793762.1">
    <property type="nucleotide sequence ID" value="NC_013131.1"/>
</dbReference>
<keyword evidence="1" id="KW-1133">Transmembrane helix</keyword>
<dbReference type="InParanoid" id="C7Q6J8"/>
<evidence type="ECO:0000313" key="2">
    <source>
        <dbReference type="EMBL" id="ACU74033.1"/>
    </source>
</evidence>
<dbReference type="HOGENOM" id="CLU_1944844_0_0_11"/>
<evidence type="ECO:0000256" key="1">
    <source>
        <dbReference type="SAM" id="Phobius"/>
    </source>
</evidence>
<dbReference type="KEGG" id="cai:Caci_5174"/>